<evidence type="ECO:0000313" key="1">
    <source>
        <dbReference type="EMBL" id="RXH81408.1"/>
    </source>
</evidence>
<accession>A0A498ICI1</accession>
<organism evidence="1 2">
    <name type="scientific">Malus domestica</name>
    <name type="common">Apple</name>
    <name type="synonym">Pyrus malus</name>
    <dbReference type="NCBI Taxonomy" id="3750"/>
    <lineage>
        <taxon>Eukaryota</taxon>
        <taxon>Viridiplantae</taxon>
        <taxon>Streptophyta</taxon>
        <taxon>Embryophyta</taxon>
        <taxon>Tracheophyta</taxon>
        <taxon>Spermatophyta</taxon>
        <taxon>Magnoliopsida</taxon>
        <taxon>eudicotyledons</taxon>
        <taxon>Gunneridae</taxon>
        <taxon>Pentapetalae</taxon>
        <taxon>rosids</taxon>
        <taxon>fabids</taxon>
        <taxon>Rosales</taxon>
        <taxon>Rosaceae</taxon>
        <taxon>Amygdaloideae</taxon>
        <taxon>Maleae</taxon>
        <taxon>Malus</taxon>
    </lineage>
</organism>
<dbReference type="Proteomes" id="UP000290289">
    <property type="component" value="Chromosome 12"/>
</dbReference>
<keyword evidence="2" id="KW-1185">Reference proteome</keyword>
<reference evidence="1 2" key="1">
    <citation type="submission" date="2018-10" db="EMBL/GenBank/DDBJ databases">
        <title>A high-quality apple genome assembly.</title>
        <authorList>
            <person name="Hu J."/>
        </authorList>
    </citation>
    <scope>NUCLEOTIDE SEQUENCE [LARGE SCALE GENOMIC DNA]</scope>
    <source>
        <strain evidence="2">cv. HFTH1</strain>
        <tissue evidence="1">Young leaf</tissue>
    </source>
</reference>
<name>A0A498ICI1_MALDO</name>
<comment type="caution">
    <text evidence="1">The sequence shown here is derived from an EMBL/GenBank/DDBJ whole genome shotgun (WGS) entry which is preliminary data.</text>
</comment>
<sequence length="88" mass="9980">MFKKVPLNLCKTLVQIFLQILSISTRDFSPSISQILTNFISYSVCKTGKHIRFSAVSLVGMMNTIDLRVPKSTRKTKERILACLESRS</sequence>
<protein>
    <submittedName>
        <fullName evidence="1">Uncharacterized protein</fullName>
    </submittedName>
</protein>
<dbReference type="AlphaFoldDB" id="A0A498ICI1"/>
<evidence type="ECO:0000313" key="2">
    <source>
        <dbReference type="Proteomes" id="UP000290289"/>
    </source>
</evidence>
<proteinExistence type="predicted"/>
<gene>
    <name evidence="1" type="ORF">DVH24_034829</name>
</gene>
<dbReference type="EMBL" id="RDQH01000338">
    <property type="protein sequence ID" value="RXH81408.1"/>
    <property type="molecule type" value="Genomic_DNA"/>
</dbReference>